<proteinExistence type="predicted"/>
<dbReference type="STRING" id="1390249.BHU72_14575"/>
<organism evidence="1 2">
    <name type="scientific">Desulfuribacillus stibiiarsenatis</name>
    <dbReference type="NCBI Taxonomy" id="1390249"/>
    <lineage>
        <taxon>Bacteria</taxon>
        <taxon>Bacillati</taxon>
        <taxon>Bacillota</taxon>
        <taxon>Desulfuribacillia</taxon>
        <taxon>Desulfuribacillales</taxon>
        <taxon>Desulfuribacillaceae</taxon>
        <taxon>Desulfuribacillus</taxon>
    </lineage>
</organism>
<dbReference type="Proteomes" id="UP000095255">
    <property type="component" value="Unassembled WGS sequence"/>
</dbReference>
<accession>A0A1E5L7B2</accession>
<dbReference type="AlphaFoldDB" id="A0A1E5L7B2"/>
<evidence type="ECO:0000313" key="2">
    <source>
        <dbReference type="Proteomes" id="UP000095255"/>
    </source>
</evidence>
<sequence length="228" mass="26690">MSLPNGEKQLKQLYIRQKRYLEKIVHPDVRNEIQIELDMIKDQLIKVAKNKEAISNFLSEQLVIDECQAPSPKIYEKKVVQWLKGEYISALKEMKHCLKRSEDKKLYVHNLPNNTASYSDLERVVGGEIHLSKSEKVLIRLEEKCDEFFARYLELKLKVDDMEKILSCLTLEQKEVVRIKYIEPFTRGQNARSDEETIAELPFEKTYFYERKLKSSALAALANALGYM</sequence>
<gene>
    <name evidence="1" type="ORF">BHU72_14575</name>
</gene>
<dbReference type="EMBL" id="MJAT01000008">
    <property type="protein sequence ID" value="OEH86052.1"/>
    <property type="molecule type" value="Genomic_DNA"/>
</dbReference>
<keyword evidence="2" id="KW-1185">Reference proteome</keyword>
<comment type="caution">
    <text evidence="1">The sequence shown here is derived from an EMBL/GenBank/DDBJ whole genome shotgun (WGS) entry which is preliminary data.</text>
</comment>
<protein>
    <submittedName>
        <fullName evidence="1">Uncharacterized protein</fullName>
    </submittedName>
</protein>
<name>A0A1E5L7B2_9FIRM</name>
<reference evidence="1 2" key="1">
    <citation type="submission" date="2016-09" db="EMBL/GenBank/DDBJ databases">
        <title>Desulfuribacillus arsenicus sp. nov., an obligately anaerobic, dissimilatory arsenic- and antimonate-reducing bacterium isolated from anoxic sediments.</title>
        <authorList>
            <person name="Abin C.A."/>
            <person name="Hollibaugh J.T."/>
        </authorList>
    </citation>
    <scope>NUCLEOTIDE SEQUENCE [LARGE SCALE GENOMIC DNA]</scope>
    <source>
        <strain evidence="1 2">MLFW-2</strain>
    </source>
</reference>
<dbReference type="RefSeq" id="WP_069701574.1">
    <property type="nucleotide sequence ID" value="NZ_MJAT01000008.1"/>
</dbReference>
<evidence type="ECO:0000313" key="1">
    <source>
        <dbReference type="EMBL" id="OEH86052.1"/>
    </source>
</evidence>